<dbReference type="InterPro" id="IPR008136">
    <property type="entry name" value="CinA_C"/>
</dbReference>
<keyword evidence="4" id="KW-1185">Reference proteome</keyword>
<dbReference type="AlphaFoldDB" id="M1MY94"/>
<dbReference type="STRING" id="1121362.A605_08510"/>
<dbReference type="Proteomes" id="UP000011723">
    <property type="component" value="Chromosome"/>
</dbReference>
<reference evidence="3 4" key="1">
    <citation type="journal article" date="2012" name="Stand. Genomic Sci.">
        <title>Genome sequence of the halotolerant bacterium Corynebacterium halotolerans type strain YIM 70093(T) (= DSM 44683(T)).</title>
        <authorList>
            <person name="Ruckert C."/>
            <person name="Albersmeier A."/>
            <person name="Al-Dilaimi A."/>
            <person name="Niehaus K."/>
            <person name="Szczepanowski R."/>
            <person name="Kalinowski J."/>
        </authorList>
    </citation>
    <scope>NUCLEOTIDE SEQUENCE [LARGE SCALE GENOMIC DNA]</scope>
    <source>
        <strain evidence="3">YIM 70093</strain>
    </source>
</reference>
<dbReference type="Gene3D" id="3.90.950.20">
    <property type="entry name" value="CinA-like"/>
    <property type="match status" value="1"/>
</dbReference>
<name>M1MY94_9CORY</name>
<feature type="region of interest" description="Disordered" evidence="1">
    <location>
        <begin position="124"/>
        <end position="159"/>
    </location>
</feature>
<feature type="domain" description="CinA C-terminal" evidence="2">
    <location>
        <begin position="2"/>
        <end position="121"/>
    </location>
</feature>
<evidence type="ECO:0000256" key="1">
    <source>
        <dbReference type="SAM" id="MobiDB-lite"/>
    </source>
</evidence>
<dbReference type="Pfam" id="PF02464">
    <property type="entry name" value="CinA"/>
    <property type="match status" value="1"/>
</dbReference>
<accession>M1MY94</accession>
<dbReference type="OrthoDB" id="1253990at2"/>
<evidence type="ECO:0000313" key="4">
    <source>
        <dbReference type="Proteomes" id="UP000011723"/>
    </source>
</evidence>
<dbReference type="EMBL" id="CP003697">
    <property type="protein sequence ID" value="AGF72704.1"/>
    <property type="molecule type" value="Genomic_DNA"/>
</dbReference>
<proteinExistence type="predicted"/>
<dbReference type="eggNOG" id="COG1546">
    <property type="taxonomic scope" value="Bacteria"/>
</dbReference>
<dbReference type="KEGG" id="chn:A605_08510"/>
<dbReference type="RefSeq" id="WP_015401123.1">
    <property type="nucleotide sequence ID" value="NC_020302.1"/>
</dbReference>
<dbReference type="PATRIC" id="fig|1121362.3.peg.1718"/>
<protein>
    <submittedName>
        <fullName evidence="3">Competence-and mitomycin-induced protein</fullName>
    </submittedName>
</protein>
<dbReference type="InterPro" id="IPR036653">
    <property type="entry name" value="CinA-like_C"/>
</dbReference>
<evidence type="ECO:0000313" key="3">
    <source>
        <dbReference type="EMBL" id="AGF72704.1"/>
    </source>
</evidence>
<gene>
    <name evidence="3" type="ORF">A605_08510</name>
</gene>
<organism evidence="3 4">
    <name type="scientific">Corynebacterium halotolerans YIM 70093 = DSM 44683</name>
    <dbReference type="NCBI Taxonomy" id="1121362"/>
    <lineage>
        <taxon>Bacteria</taxon>
        <taxon>Bacillati</taxon>
        <taxon>Actinomycetota</taxon>
        <taxon>Actinomycetes</taxon>
        <taxon>Mycobacteriales</taxon>
        <taxon>Corynebacteriaceae</taxon>
        <taxon>Corynebacterium</taxon>
    </lineage>
</organism>
<dbReference type="SUPFAM" id="SSF142433">
    <property type="entry name" value="CinA-like"/>
    <property type="match status" value="1"/>
</dbReference>
<dbReference type="HOGENOM" id="CLU_030805_1_0_11"/>
<dbReference type="NCBIfam" id="TIGR00199">
    <property type="entry name" value="PncC_domain"/>
    <property type="match status" value="1"/>
</dbReference>
<sequence length="189" mass="19100">MTLAEELVAALRAKGQTVAFCESLTAGLASATLADVPGASAVLRGGLVTYATDLKGRLAGVPEKVLEEHGPVSEETAAAMALGAHDRCGADWAVALTGVAGPDPQDGHPVGEVWLGLAGPGIGDSRGGGGATVRTLRAESPGSMRSASSPREPDPVPVIDGDRRTIRAAAVDAAFRALLTGVRAQEETR</sequence>
<evidence type="ECO:0000259" key="2">
    <source>
        <dbReference type="Pfam" id="PF02464"/>
    </source>
</evidence>